<reference evidence="1" key="1">
    <citation type="submission" date="2018-02" db="EMBL/GenBank/DDBJ databases">
        <title>Rhizophora mucronata_Transcriptome.</title>
        <authorList>
            <person name="Meera S.P."/>
            <person name="Sreeshan A."/>
            <person name="Augustine A."/>
        </authorList>
    </citation>
    <scope>NUCLEOTIDE SEQUENCE</scope>
    <source>
        <tissue evidence="1">Leaf</tissue>
    </source>
</reference>
<name>A0A2P2MXF6_RHIMU</name>
<dbReference type="AlphaFoldDB" id="A0A2P2MXF6"/>
<organism evidence="1">
    <name type="scientific">Rhizophora mucronata</name>
    <name type="common">Asiatic mangrove</name>
    <dbReference type="NCBI Taxonomy" id="61149"/>
    <lineage>
        <taxon>Eukaryota</taxon>
        <taxon>Viridiplantae</taxon>
        <taxon>Streptophyta</taxon>
        <taxon>Embryophyta</taxon>
        <taxon>Tracheophyta</taxon>
        <taxon>Spermatophyta</taxon>
        <taxon>Magnoliopsida</taxon>
        <taxon>eudicotyledons</taxon>
        <taxon>Gunneridae</taxon>
        <taxon>Pentapetalae</taxon>
        <taxon>rosids</taxon>
        <taxon>fabids</taxon>
        <taxon>Malpighiales</taxon>
        <taxon>Rhizophoraceae</taxon>
        <taxon>Rhizophora</taxon>
    </lineage>
</organism>
<accession>A0A2P2MXF6</accession>
<protein>
    <submittedName>
        <fullName evidence="1">Uncharacterized protein</fullName>
    </submittedName>
</protein>
<evidence type="ECO:0000313" key="1">
    <source>
        <dbReference type="EMBL" id="MBX34888.1"/>
    </source>
</evidence>
<proteinExistence type="predicted"/>
<sequence length="104" mass="11590">MESIIDPLQLRNKSFGSITGPLSMDIDADYKKHSLSTCTGSNNGSLSSPVLEIQRVHMNYKFSLRGKKNDDNSVSLTLRIADSGGNWLCFQQSWMLVPILQNDI</sequence>
<dbReference type="EMBL" id="GGEC01054404">
    <property type="protein sequence ID" value="MBX34888.1"/>
    <property type="molecule type" value="Transcribed_RNA"/>
</dbReference>